<protein>
    <submittedName>
        <fullName evidence="1">DUF3368 domain protein</fullName>
    </submittedName>
</protein>
<dbReference type="Pfam" id="PF11848">
    <property type="entry name" value="DUF3368"/>
    <property type="match status" value="1"/>
</dbReference>
<dbReference type="AlphaFoldDB" id="A0A1U7EZ38"/>
<dbReference type="KEGG" id="nph:NP_4840A"/>
<dbReference type="EMBL" id="CR936257">
    <property type="protein sequence ID" value="CAI50511.1"/>
    <property type="molecule type" value="Genomic_DNA"/>
</dbReference>
<dbReference type="PANTHER" id="PTHR39550">
    <property type="entry name" value="SLL0658 PROTEIN"/>
    <property type="match status" value="1"/>
</dbReference>
<dbReference type="STRING" id="348780.NP_4840A"/>
<keyword evidence="2" id="KW-1185">Reference proteome</keyword>
<dbReference type="EnsemblBacteria" id="CAI50511">
    <property type="protein sequence ID" value="CAI50511"/>
    <property type="gene ID" value="NP_4840A"/>
</dbReference>
<gene>
    <name evidence="1" type="ordered locus">NP_4840A</name>
</gene>
<dbReference type="Proteomes" id="UP000002698">
    <property type="component" value="Chromosome"/>
</dbReference>
<dbReference type="eggNOG" id="arCOG00717">
    <property type="taxonomic scope" value="Archaea"/>
</dbReference>
<reference evidence="1 2" key="1">
    <citation type="journal article" date="2005" name="Genome Res.">
        <title>Living with two extremes: conclusions from the genome sequence of Natronomonas pharaonis.</title>
        <authorList>
            <person name="Falb M."/>
            <person name="Pfeiffer F."/>
            <person name="Palm P."/>
            <person name="Rodewald K."/>
            <person name="Hickmann V."/>
            <person name="Tittor J."/>
            <person name="Oesterhelt D."/>
        </authorList>
    </citation>
    <scope>NUCLEOTIDE SEQUENCE [LARGE SCALE GENOMIC DNA]</scope>
    <source>
        <strain evidence="2">ATCC 35678 / DSM 2160 / CIP 103997 / JCM 8858 / NBRC 14720 / NCIMB 2260 / Gabara</strain>
    </source>
</reference>
<dbReference type="InterPro" id="IPR021799">
    <property type="entry name" value="PIN-like_prokaryotic"/>
</dbReference>
<dbReference type="HOGENOM" id="CLU_115769_0_1_2"/>
<dbReference type="OrthoDB" id="323844at2157"/>
<name>A0A1U7EZ38_NATPD</name>
<organism evidence="1 2">
    <name type="scientific">Natronomonas pharaonis (strain ATCC 35678 / DSM 2160 / CIP 103997 / JCM 8858 / NBRC 14720 / NCIMB 2260 / Gabara)</name>
    <name type="common">Halobacterium pharaonis</name>
    <dbReference type="NCBI Taxonomy" id="348780"/>
    <lineage>
        <taxon>Archaea</taxon>
        <taxon>Methanobacteriati</taxon>
        <taxon>Methanobacteriota</taxon>
        <taxon>Stenosarchaea group</taxon>
        <taxon>Halobacteria</taxon>
        <taxon>Halobacteriales</taxon>
        <taxon>Natronomonadaceae</taxon>
        <taxon>Natronomonas</taxon>
    </lineage>
</organism>
<dbReference type="RefSeq" id="WP_011324123.1">
    <property type="nucleotide sequence ID" value="NC_007426.1"/>
</dbReference>
<accession>A0A1U7EZ38</accession>
<dbReference type="PANTHER" id="PTHR39550:SF1">
    <property type="entry name" value="SLL0658 PROTEIN"/>
    <property type="match status" value="1"/>
</dbReference>
<dbReference type="GeneID" id="3702191"/>
<evidence type="ECO:0000313" key="2">
    <source>
        <dbReference type="Proteomes" id="UP000002698"/>
    </source>
</evidence>
<evidence type="ECO:0000313" key="1">
    <source>
        <dbReference type="EMBL" id="CAI50511.1"/>
    </source>
</evidence>
<sequence>MWVFDATPLIYLAKAEQLEMVAALEKRCVLPGSVYEEVVEAGIEQGYPDACRVEHAVTDGTLAVVEGEETPLLGRLREADGLTTADASVLACAATHDGVAVMDESYGRNIAAAEGIETRGTAYLVLLAVKRGTIDAEAGREAIDSMLDAGWYCSPDVYGKVVRKLESFE</sequence>
<proteinExistence type="predicted"/>